<feature type="region of interest" description="Disordered" evidence="1">
    <location>
        <begin position="8"/>
        <end position="38"/>
    </location>
</feature>
<dbReference type="Proteomes" id="UP000824120">
    <property type="component" value="Chromosome 9"/>
</dbReference>
<keyword evidence="3" id="KW-1185">Reference proteome</keyword>
<name>A0A9J5XH34_SOLCO</name>
<comment type="caution">
    <text evidence="2">The sequence shown here is derived from an EMBL/GenBank/DDBJ whole genome shotgun (WGS) entry which is preliminary data.</text>
</comment>
<reference evidence="2 3" key="1">
    <citation type="submission" date="2020-09" db="EMBL/GenBank/DDBJ databases">
        <title>De no assembly of potato wild relative species, Solanum commersonii.</title>
        <authorList>
            <person name="Cho K."/>
        </authorList>
    </citation>
    <scope>NUCLEOTIDE SEQUENCE [LARGE SCALE GENOMIC DNA]</scope>
    <source>
        <strain evidence="2">LZ3.2</strain>
        <tissue evidence="2">Leaf</tissue>
    </source>
</reference>
<evidence type="ECO:0000313" key="3">
    <source>
        <dbReference type="Proteomes" id="UP000824120"/>
    </source>
</evidence>
<protein>
    <submittedName>
        <fullName evidence="2">Uncharacterized protein</fullName>
    </submittedName>
</protein>
<dbReference type="OrthoDB" id="1930966at2759"/>
<dbReference type="EMBL" id="JACXVP010000009">
    <property type="protein sequence ID" value="KAG5586572.1"/>
    <property type="molecule type" value="Genomic_DNA"/>
</dbReference>
<gene>
    <name evidence="2" type="ORF">H5410_047006</name>
</gene>
<dbReference type="AlphaFoldDB" id="A0A9J5XH34"/>
<evidence type="ECO:0000256" key="1">
    <source>
        <dbReference type="SAM" id="MobiDB-lite"/>
    </source>
</evidence>
<sequence length="357" mass="42480">MKCREIVMSTQLKALVSKNDDDSEDSRKNEKEDQNDTEQFQLLATPYQKSPSETLHDVVTHQKNTVQEAESGYDESVTAVEEDIAENMEDDANWKQNIISINTQQAFNRLQMLNKHHNYFLIALMEPFQHMRHLWRLDVEVISDTEQQITTKTSFLEYQKQMIITMVYAKCSEEERLDLWNDIYSGIDTLFLDEKIGGLPLTQQEMEDFAFCVNSCKLEEIPFKDYWQTRILWNGSRQWRWIIYLELGRIMPMFLTMSTGHQPVVKPFKFLSFWVEDITLNEVVLQHWKTNETGNNFWIFKHKLKNLKKALRVWSKERYGEIFQQLTIRVEIMKMKEQLFEEDPSFSNRMAIQQAQA</sequence>
<accession>A0A9J5XH34</accession>
<evidence type="ECO:0000313" key="2">
    <source>
        <dbReference type="EMBL" id="KAG5586572.1"/>
    </source>
</evidence>
<feature type="compositionally biased region" description="Basic and acidic residues" evidence="1">
    <location>
        <begin position="25"/>
        <end position="34"/>
    </location>
</feature>
<proteinExistence type="predicted"/>
<organism evidence="2 3">
    <name type="scientific">Solanum commersonii</name>
    <name type="common">Commerson's wild potato</name>
    <name type="synonym">Commerson's nightshade</name>
    <dbReference type="NCBI Taxonomy" id="4109"/>
    <lineage>
        <taxon>Eukaryota</taxon>
        <taxon>Viridiplantae</taxon>
        <taxon>Streptophyta</taxon>
        <taxon>Embryophyta</taxon>
        <taxon>Tracheophyta</taxon>
        <taxon>Spermatophyta</taxon>
        <taxon>Magnoliopsida</taxon>
        <taxon>eudicotyledons</taxon>
        <taxon>Gunneridae</taxon>
        <taxon>Pentapetalae</taxon>
        <taxon>asterids</taxon>
        <taxon>lamiids</taxon>
        <taxon>Solanales</taxon>
        <taxon>Solanaceae</taxon>
        <taxon>Solanoideae</taxon>
        <taxon>Solaneae</taxon>
        <taxon>Solanum</taxon>
    </lineage>
</organism>